<reference evidence="5" key="1">
    <citation type="journal article" date="2023" name="Mol. Biol. Evol.">
        <title>Third-Generation Sequencing Reveals the Adaptive Role of the Epigenome in Three Deep-Sea Polychaetes.</title>
        <authorList>
            <person name="Perez M."/>
            <person name="Aroh O."/>
            <person name="Sun Y."/>
            <person name="Lan Y."/>
            <person name="Juniper S.K."/>
            <person name="Young C.R."/>
            <person name="Angers B."/>
            <person name="Qian P.Y."/>
        </authorList>
    </citation>
    <scope>NUCLEOTIDE SEQUENCE</scope>
    <source>
        <strain evidence="5">R07B-5</strain>
    </source>
</reference>
<feature type="signal peptide" evidence="3">
    <location>
        <begin position="1"/>
        <end position="22"/>
    </location>
</feature>
<dbReference type="Gene3D" id="2.30.39.10">
    <property type="entry name" value="Alpha-1-antitrypsin, domain 1"/>
    <property type="match status" value="1"/>
</dbReference>
<evidence type="ECO:0000256" key="2">
    <source>
        <dbReference type="RuleBase" id="RU000411"/>
    </source>
</evidence>
<evidence type="ECO:0000259" key="4">
    <source>
        <dbReference type="SMART" id="SM00093"/>
    </source>
</evidence>
<gene>
    <name evidence="5" type="ORF">NP493_103g06018</name>
</gene>
<dbReference type="PANTHER" id="PTHR11461">
    <property type="entry name" value="SERINE PROTEASE INHIBITOR, SERPIN"/>
    <property type="match status" value="1"/>
</dbReference>
<proteinExistence type="inferred from homology"/>
<dbReference type="GO" id="GO:0005615">
    <property type="term" value="C:extracellular space"/>
    <property type="evidence" value="ECO:0007669"/>
    <property type="project" value="InterPro"/>
</dbReference>
<dbReference type="Gene3D" id="3.30.497.10">
    <property type="entry name" value="Antithrombin, subunit I, domain 2"/>
    <property type="match status" value="1"/>
</dbReference>
<dbReference type="Proteomes" id="UP001209878">
    <property type="component" value="Unassembled WGS sequence"/>
</dbReference>
<dbReference type="GO" id="GO:0004867">
    <property type="term" value="F:serine-type endopeptidase inhibitor activity"/>
    <property type="evidence" value="ECO:0007669"/>
    <property type="project" value="InterPro"/>
</dbReference>
<dbReference type="InterPro" id="IPR023796">
    <property type="entry name" value="Serpin_dom"/>
</dbReference>
<evidence type="ECO:0000256" key="3">
    <source>
        <dbReference type="SAM" id="SignalP"/>
    </source>
</evidence>
<name>A0AAD9UHC2_RIDPI</name>
<dbReference type="InterPro" id="IPR042185">
    <property type="entry name" value="Serpin_sf_2"/>
</dbReference>
<dbReference type="EMBL" id="JAODUO010000103">
    <property type="protein sequence ID" value="KAK2189548.1"/>
    <property type="molecule type" value="Genomic_DNA"/>
</dbReference>
<dbReference type="InterPro" id="IPR042178">
    <property type="entry name" value="Serpin_sf_1"/>
</dbReference>
<dbReference type="Pfam" id="PF00079">
    <property type="entry name" value="Serpin"/>
    <property type="match status" value="1"/>
</dbReference>
<accession>A0AAD9UHC2</accession>
<sequence>MHIQCGILLAIICLGAFDVTSSRNVKKLARANGQFAFKLYKKILELPYKGKRLSMYVFLPNKRNGLNNLEKKFNYRSVTSALAKLRKREIDVSLPKFKMTIQMELKRILMKLGMRRAFTHFDFSGIAKGGRLRIRDVIHKAFIKVDEKGTEAAAATVVSMEESEIQEFVADHPFLFLIRDNLTGSILFLGRLVKP</sequence>
<keyword evidence="6" id="KW-1185">Reference proteome</keyword>
<dbReference type="InterPro" id="IPR036186">
    <property type="entry name" value="Serpin_sf"/>
</dbReference>
<comment type="caution">
    <text evidence="5">The sequence shown here is derived from an EMBL/GenBank/DDBJ whole genome shotgun (WGS) entry which is preliminary data.</text>
</comment>
<evidence type="ECO:0000313" key="5">
    <source>
        <dbReference type="EMBL" id="KAK2189548.1"/>
    </source>
</evidence>
<feature type="chain" id="PRO_5042177022" description="Serpin domain-containing protein" evidence="3">
    <location>
        <begin position="23"/>
        <end position="195"/>
    </location>
</feature>
<dbReference type="SUPFAM" id="SSF56574">
    <property type="entry name" value="Serpins"/>
    <property type="match status" value="1"/>
</dbReference>
<dbReference type="AlphaFoldDB" id="A0AAD9UHC2"/>
<evidence type="ECO:0000256" key="1">
    <source>
        <dbReference type="ARBA" id="ARBA00009500"/>
    </source>
</evidence>
<feature type="domain" description="Serpin" evidence="4">
    <location>
        <begin position="1"/>
        <end position="195"/>
    </location>
</feature>
<dbReference type="SMART" id="SM00093">
    <property type="entry name" value="SERPIN"/>
    <property type="match status" value="1"/>
</dbReference>
<organism evidence="5 6">
    <name type="scientific">Ridgeia piscesae</name>
    <name type="common">Tubeworm</name>
    <dbReference type="NCBI Taxonomy" id="27915"/>
    <lineage>
        <taxon>Eukaryota</taxon>
        <taxon>Metazoa</taxon>
        <taxon>Spiralia</taxon>
        <taxon>Lophotrochozoa</taxon>
        <taxon>Annelida</taxon>
        <taxon>Polychaeta</taxon>
        <taxon>Sedentaria</taxon>
        <taxon>Canalipalpata</taxon>
        <taxon>Sabellida</taxon>
        <taxon>Siboglinidae</taxon>
        <taxon>Ridgeia</taxon>
    </lineage>
</organism>
<dbReference type="InterPro" id="IPR000215">
    <property type="entry name" value="Serpin_fam"/>
</dbReference>
<dbReference type="PROSITE" id="PS00284">
    <property type="entry name" value="SERPIN"/>
    <property type="match status" value="1"/>
</dbReference>
<dbReference type="InterPro" id="IPR023795">
    <property type="entry name" value="Serpin_CS"/>
</dbReference>
<comment type="similarity">
    <text evidence="1 2">Belongs to the serpin family.</text>
</comment>
<evidence type="ECO:0000313" key="6">
    <source>
        <dbReference type="Proteomes" id="UP001209878"/>
    </source>
</evidence>
<dbReference type="PANTHER" id="PTHR11461:SF211">
    <property type="entry name" value="GH10112P-RELATED"/>
    <property type="match status" value="1"/>
</dbReference>
<keyword evidence="3" id="KW-0732">Signal</keyword>
<protein>
    <recommendedName>
        <fullName evidence="4">Serpin domain-containing protein</fullName>
    </recommendedName>
</protein>